<dbReference type="AlphaFoldDB" id="A0A9J6A7V0"/>
<keyword evidence="3" id="KW-0238">DNA-binding</keyword>
<protein>
    <recommendedName>
        <fullName evidence="8">B3 domain-containing protein</fullName>
    </recommendedName>
</protein>
<keyword evidence="2" id="KW-0805">Transcription regulation</keyword>
<dbReference type="SUPFAM" id="SSF101936">
    <property type="entry name" value="DNA-binding pseudobarrel domain"/>
    <property type="match status" value="1"/>
</dbReference>
<keyword evidence="4" id="KW-0804">Transcription</keyword>
<accession>A0A9J6A7V0</accession>
<evidence type="ECO:0008006" key="8">
    <source>
        <dbReference type="Google" id="ProtNLM"/>
    </source>
</evidence>
<evidence type="ECO:0000313" key="7">
    <source>
        <dbReference type="Proteomes" id="UP000824120"/>
    </source>
</evidence>
<dbReference type="Pfam" id="PF03754">
    <property type="entry name" value="At2g31720-like"/>
    <property type="match status" value="1"/>
</dbReference>
<dbReference type="Gene3D" id="2.40.330.10">
    <property type="entry name" value="DNA-binding pseudobarrel domain"/>
    <property type="match status" value="1"/>
</dbReference>
<evidence type="ECO:0000256" key="1">
    <source>
        <dbReference type="ARBA" id="ARBA00004123"/>
    </source>
</evidence>
<proteinExistence type="predicted"/>
<gene>
    <name evidence="6" type="ORF">H5410_005803</name>
</gene>
<dbReference type="PANTHER" id="PTHR31541:SF48">
    <property type="entry name" value="DNA BINDING PROTEIN"/>
    <property type="match status" value="1"/>
</dbReference>
<evidence type="ECO:0000256" key="4">
    <source>
        <dbReference type="ARBA" id="ARBA00023163"/>
    </source>
</evidence>
<dbReference type="EMBL" id="JACXVP010000002">
    <property type="protein sequence ID" value="KAG5620585.1"/>
    <property type="molecule type" value="Genomic_DNA"/>
</dbReference>
<dbReference type="PANTHER" id="PTHR31541">
    <property type="entry name" value="B3 DOMAIN PLANT PROTEIN-RELATED"/>
    <property type="match status" value="1"/>
</dbReference>
<dbReference type="InterPro" id="IPR015300">
    <property type="entry name" value="DNA-bd_pseudobarrel_sf"/>
</dbReference>
<sequence length="81" mass="9498">MVLETRDIESNKKSNIQFNLIEPSLEETKIHLAKWDMSNSSSYVLLNDWMQVVERNNLKPGMMLFHKISSFRNETTVHSSQ</sequence>
<evidence type="ECO:0000313" key="6">
    <source>
        <dbReference type="EMBL" id="KAG5620585.1"/>
    </source>
</evidence>
<evidence type="ECO:0000256" key="2">
    <source>
        <dbReference type="ARBA" id="ARBA00023015"/>
    </source>
</evidence>
<keyword evidence="7" id="KW-1185">Reference proteome</keyword>
<reference evidence="6 7" key="1">
    <citation type="submission" date="2020-09" db="EMBL/GenBank/DDBJ databases">
        <title>De no assembly of potato wild relative species, Solanum commersonii.</title>
        <authorList>
            <person name="Cho K."/>
        </authorList>
    </citation>
    <scope>NUCLEOTIDE SEQUENCE [LARGE SCALE GENOMIC DNA]</scope>
    <source>
        <strain evidence="6">LZ3.2</strain>
        <tissue evidence="6">Leaf</tissue>
    </source>
</reference>
<organism evidence="6 7">
    <name type="scientific">Solanum commersonii</name>
    <name type="common">Commerson's wild potato</name>
    <name type="synonym">Commerson's nightshade</name>
    <dbReference type="NCBI Taxonomy" id="4109"/>
    <lineage>
        <taxon>Eukaryota</taxon>
        <taxon>Viridiplantae</taxon>
        <taxon>Streptophyta</taxon>
        <taxon>Embryophyta</taxon>
        <taxon>Tracheophyta</taxon>
        <taxon>Spermatophyta</taxon>
        <taxon>Magnoliopsida</taxon>
        <taxon>eudicotyledons</taxon>
        <taxon>Gunneridae</taxon>
        <taxon>Pentapetalae</taxon>
        <taxon>asterids</taxon>
        <taxon>lamiids</taxon>
        <taxon>Solanales</taxon>
        <taxon>Solanaceae</taxon>
        <taxon>Solanoideae</taxon>
        <taxon>Solaneae</taxon>
        <taxon>Solanum</taxon>
    </lineage>
</organism>
<dbReference type="OrthoDB" id="1286839at2759"/>
<comment type="caution">
    <text evidence="6">The sequence shown here is derived from an EMBL/GenBank/DDBJ whole genome shotgun (WGS) entry which is preliminary data.</text>
</comment>
<evidence type="ECO:0000256" key="5">
    <source>
        <dbReference type="ARBA" id="ARBA00023242"/>
    </source>
</evidence>
<comment type="subcellular location">
    <subcellularLocation>
        <location evidence="1">Nucleus</location>
    </subcellularLocation>
</comment>
<dbReference type="Proteomes" id="UP000824120">
    <property type="component" value="Chromosome 2"/>
</dbReference>
<dbReference type="GO" id="GO:0005634">
    <property type="term" value="C:nucleus"/>
    <property type="evidence" value="ECO:0007669"/>
    <property type="project" value="UniProtKB-SubCell"/>
</dbReference>
<keyword evidence="5" id="KW-0539">Nucleus</keyword>
<evidence type="ECO:0000256" key="3">
    <source>
        <dbReference type="ARBA" id="ARBA00023125"/>
    </source>
</evidence>
<dbReference type="GO" id="GO:0003677">
    <property type="term" value="F:DNA binding"/>
    <property type="evidence" value="ECO:0007669"/>
    <property type="project" value="UniProtKB-KW"/>
</dbReference>
<dbReference type="InterPro" id="IPR005508">
    <property type="entry name" value="At2g31720-like"/>
</dbReference>
<name>A0A9J6A7V0_SOLCO</name>